<proteinExistence type="predicted"/>
<reference evidence="3 4" key="1">
    <citation type="submission" date="2018-12" db="EMBL/GenBank/DDBJ databases">
        <authorList>
            <person name="Li S."/>
            <person name="Yang R."/>
            <person name="Chen G."/>
            <person name="Zou L."/>
            <person name="Zhang C."/>
            <person name="Chen Y."/>
            <person name="Liu Z."/>
            <person name="Li Y."/>
            <person name="Yan Y."/>
            <person name="Huang M."/>
            <person name="Chen T."/>
        </authorList>
    </citation>
    <scope>NUCLEOTIDE SEQUENCE [LARGE SCALE GENOMIC DNA]</scope>
    <source>
        <strain evidence="3 4">1257</strain>
    </source>
</reference>
<feature type="signal peptide" evidence="2">
    <location>
        <begin position="1"/>
        <end position="18"/>
    </location>
</feature>
<sequence length="97" mass="10060">MNRSFLFAALLASPLAFAAGTGATYPDDPHNPAPQPGVDSTLNPIEKPMPRDTDPRIKGYDPDSPAARQNVDQDLPGLGESGSEGMGRQGEGASGKP</sequence>
<dbReference type="Proteomes" id="UP000268230">
    <property type="component" value="Chromosome"/>
</dbReference>
<feature type="compositionally biased region" description="Gly residues" evidence="1">
    <location>
        <begin position="79"/>
        <end position="97"/>
    </location>
</feature>
<dbReference type="KEGG" id="pory:EJA05_14615"/>
<dbReference type="OrthoDB" id="7016607at2"/>
<evidence type="ECO:0000256" key="1">
    <source>
        <dbReference type="SAM" id="MobiDB-lite"/>
    </source>
</evidence>
<dbReference type="AlphaFoldDB" id="A0A3Q8U0X2"/>
<gene>
    <name evidence="3" type="ORF">EJA05_14615</name>
</gene>
<feature type="region of interest" description="Disordered" evidence="1">
    <location>
        <begin position="19"/>
        <end position="97"/>
    </location>
</feature>
<keyword evidence="2" id="KW-0732">Signal</keyword>
<accession>A0A3Q8U0X2</accession>
<name>A0A3Q8U0X2_9PSED</name>
<feature type="chain" id="PRO_5018545906" evidence="2">
    <location>
        <begin position="19"/>
        <end position="97"/>
    </location>
</feature>
<evidence type="ECO:0000313" key="4">
    <source>
        <dbReference type="Proteomes" id="UP000268230"/>
    </source>
</evidence>
<feature type="compositionally biased region" description="Basic and acidic residues" evidence="1">
    <location>
        <begin position="48"/>
        <end position="61"/>
    </location>
</feature>
<evidence type="ECO:0000313" key="3">
    <source>
        <dbReference type="EMBL" id="AZL68890.1"/>
    </source>
</evidence>
<dbReference type="EMBL" id="CP034338">
    <property type="protein sequence ID" value="AZL68890.1"/>
    <property type="molecule type" value="Genomic_DNA"/>
</dbReference>
<evidence type="ECO:0000256" key="2">
    <source>
        <dbReference type="SAM" id="SignalP"/>
    </source>
</evidence>
<protein>
    <submittedName>
        <fullName evidence="3">Uncharacterized protein</fullName>
    </submittedName>
</protein>
<organism evidence="3 4">
    <name type="scientific">Pseudomonas entomophila</name>
    <dbReference type="NCBI Taxonomy" id="312306"/>
    <lineage>
        <taxon>Bacteria</taxon>
        <taxon>Pseudomonadati</taxon>
        <taxon>Pseudomonadota</taxon>
        <taxon>Gammaproteobacteria</taxon>
        <taxon>Pseudomonadales</taxon>
        <taxon>Pseudomonadaceae</taxon>
        <taxon>Pseudomonas</taxon>
    </lineage>
</organism>